<sequence length="105" mass="12276">MFLYFFVSFGSSKVYDISLLNNFHNIILILVLIGITALLNFLKFFIININNGKTPYGISIISYINQFFFNISNMFLRHLYIGCFLSLLLSVFDKFLKSFSRYLIS</sequence>
<dbReference type="Proteomes" id="UP000485621">
    <property type="component" value="Unassembled WGS sequence"/>
</dbReference>
<comment type="caution">
    <text evidence="2">The sequence shown here is derived from an EMBL/GenBank/DDBJ whole genome shotgun (WGS) entry which is preliminary data.</text>
</comment>
<dbReference type="EMBL" id="MWDB01000008">
    <property type="protein sequence ID" value="OQB41908.1"/>
    <property type="molecule type" value="Genomic_DNA"/>
</dbReference>
<keyword evidence="1" id="KW-0472">Membrane</keyword>
<evidence type="ECO:0000256" key="1">
    <source>
        <dbReference type="SAM" id="Phobius"/>
    </source>
</evidence>
<keyword evidence="1" id="KW-1133">Transmembrane helix</keyword>
<organism evidence="2">
    <name type="scientific">candidate division CPR1 bacterium ADurb.Bin160</name>
    <dbReference type="NCBI Taxonomy" id="1852826"/>
    <lineage>
        <taxon>Bacteria</taxon>
        <taxon>candidate division CPR1</taxon>
    </lineage>
</organism>
<feature type="transmembrane region" description="Helical" evidence="1">
    <location>
        <begin position="23"/>
        <end position="42"/>
    </location>
</feature>
<proteinExistence type="predicted"/>
<protein>
    <submittedName>
        <fullName evidence="2">Uncharacterized protein</fullName>
    </submittedName>
</protein>
<evidence type="ECO:0000313" key="2">
    <source>
        <dbReference type="EMBL" id="OQB41908.1"/>
    </source>
</evidence>
<accession>A0A1V5ZP98</accession>
<keyword evidence="1" id="KW-0812">Transmembrane</keyword>
<dbReference type="AlphaFoldDB" id="A0A1V5ZP98"/>
<feature type="transmembrane region" description="Helical" evidence="1">
    <location>
        <begin position="78"/>
        <end position="96"/>
    </location>
</feature>
<reference evidence="2" key="1">
    <citation type="submission" date="2017-02" db="EMBL/GenBank/DDBJ databases">
        <title>Delving into the versatile metabolic prowess of the omnipresent phylum Bacteroidetes.</title>
        <authorList>
            <person name="Nobu M.K."/>
            <person name="Mei R."/>
            <person name="Narihiro T."/>
            <person name="Kuroda K."/>
            <person name="Liu W.-T."/>
        </authorList>
    </citation>
    <scope>NUCLEOTIDE SEQUENCE</scope>
    <source>
        <strain evidence="2">ADurb.Bin160</strain>
    </source>
</reference>
<gene>
    <name evidence="2" type="ORF">BWY04_00521</name>
</gene>
<name>A0A1V5ZP98_9BACT</name>